<feature type="transmembrane region" description="Helical" evidence="8">
    <location>
        <begin position="478"/>
        <end position="498"/>
    </location>
</feature>
<evidence type="ECO:0000256" key="4">
    <source>
        <dbReference type="ARBA" id="ARBA00022692"/>
    </source>
</evidence>
<dbReference type="PANTHER" id="PTHR42718:SF47">
    <property type="entry name" value="METHYL VIOLOGEN RESISTANCE PROTEIN SMVA"/>
    <property type="match status" value="1"/>
</dbReference>
<evidence type="ECO:0000313" key="11">
    <source>
        <dbReference type="Proteomes" id="UP000198873"/>
    </source>
</evidence>
<sequence>MTETTTRAGRREWLGLGLLTLPLFVLAIDVSALFLAAPHIGADLAPSATQWLWILDIYGFMIAGFLVTMGSIGDRIGRRRLLLVGSAAFALASALAAFAQEPVVLIAARAVLGVAGATLMPSTLALIRTMFRDDAQRATAISVWMTTFSVGVALGALFGGALLQLFWWGSVFLAAVPVMLLVLVLGPRLLPESRDPSAGGTDWASVALSVAGIIAVVQGLKELAAEGITAGALLPLGAGAALATVFVRRQRRLAQPLIDLTLFSRRAFSTALALLTAGIFAATAVNFLIPQYLQLVAGHSPLRAGLFTTPLALAAMAGSLTAPWLAARFGTARLIAAGTAVSVAGYLVLSQVGTTGSLGTLLVGACLAVLGMCPMTVLTTHLVVASAPEHKAGSAAALSETSGELGVALGIAVTGSVVTAVYRADIGGRLPADLPAEAAEAASGSITAAHSSVAQLPAELAQGVIRAADEAFTHGLNVVGYLSAAVSAVLIALALIGLREDTARPRTQDADA</sequence>
<dbReference type="PANTHER" id="PTHR42718">
    <property type="entry name" value="MAJOR FACILITATOR SUPERFAMILY MULTIDRUG TRANSPORTER MFSC"/>
    <property type="match status" value="1"/>
</dbReference>
<accession>A0A1I6S295</accession>
<dbReference type="STRING" id="1176198.SAMN05444716_103659"/>
<feature type="transmembrane region" description="Helical" evidence="8">
    <location>
        <begin position="81"/>
        <end position="100"/>
    </location>
</feature>
<dbReference type="Gene3D" id="1.20.1720.10">
    <property type="entry name" value="Multidrug resistance protein D"/>
    <property type="match status" value="1"/>
</dbReference>
<comment type="subcellular location">
    <subcellularLocation>
        <location evidence="1">Cell membrane</location>
        <topology evidence="1">Multi-pass membrane protein</topology>
    </subcellularLocation>
</comment>
<dbReference type="CDD" id="cd17321">
    <property type="entry name" value="MFS_MMR_MDR_like"/>
    <property type="match status" value="1"/>
</dbReference>
<evidence type="ECO:0000259" key="9">
    <source>
        <dbReference type="PROSITE" id="PS50850"/>
    </source>
</evidence>
<reference evidence="11" key="1">
    <citation type="submission" date="2016-10" db="EMBL/GenBank/DDBJ databases">
        <authorList>
            <person name="Varghese N."/>
            <person name="Submissions S."/>
        </authorList>
    </citation>
    <scope>NUCLEOTIDE SEQUENCE [LARGE SCALE GENOMIC DNA]</scope>
    <source>
        <strain evidence="11">CGMCC 4.7047</strain>
    </source>
</reference>
<gene>
    <name evidence="10" type="ORF">SAMN05444716_103659</name>
</gene>
<dbReference type="InterPro" id="IPR011701">
    <property type="entry name" value="MFS"/>
</dbReference>
<proteinExistence type="predicted"/>
<keyword evidence="11" id="KW-1185">Reference proteome</keyword>
<feature type="transmembrane region" description="Helical" evidence="8">
    <location>
        <begin position="139"/>
        <end position="159"/>
    </location>
</feature>
<organism evidence="10 11">
    <name type="scientific">Streptomyces harbinensis</name>
    <dbReference type="NCBI Taxonomy" id="1176198"/>
    <lineage>
        <taxon>Bacteria</taxon>
        <taxon>Bacillati</taxon>
        <taxon>Actinomycetota</taxon>
        <taxon>Actinomycetes</taxon>
        <taxon>Kitasatosporales</taxon>
        <taxon>Streptomycetaceae</taxon>
        <taxon>Streptomyces</taxon>
    </lineage>
</organism>
<keyword evidence="4 8" id="KW-0812">Transmembrane</keyword>
<keyword evidence="3" id="KW-1003">Cell membrane</keyword>
<dbReference type="Proteomes" id="UP000198873">
    <property type="component" value="Unassembled WGS sequence"/>
</dbReference>
<keyword evidence="5 8" id="KW-1133">Transmembrane helix</keyword>
<evidence type="ECO:0000256" key="7">
    <source>
        <dbReference type="ARBA" id="ARBA00023251"/>
    </source>
</evidence>
<keyword evidence="6 8" id="KW-0472">Membrane</keyword>
<dbReference type="InterPro" id="IPR020846">
    <property type="entry name" value="MFS_dom"/>
</dbReference>
<feature type="transmembrane region" description="Helical" evidence="8">
    <location>
        <begin position="268"/>
        <end position="289"/>
    </location>
</feature>
<evidence type="ECO:0000256" key="5">
    <source>
        <dbReference type="ARBA" id="ARBA00022989"/>
    </source>
</evidence>
<feature type="transmembrane region" description="Helical" evidence="8">
    <location>
        <begin position="106"/>
        <end position="127"/>
    </location>
</feature>
<protein>
    <submittedName>
        <fullName evidence="10">MFS transporter, DHA2 family, multidrug resistance protein</fullName>
    </submittedName>
</protein>
<feature type="transmembrane region" description="Helical" evidence="8">
    <location>
        <begin position="405"/>
        <end position="424"/>
    </location>
</feature>
<dbReference type="Pfam" id="PF07690">
    <property type="entry name" value="MFS_1"/>
    <property type="match status" value="1"/>
</dbReference>
<evidence type="ECO:0000256" key="3">
    <source>
        <dbReference type="ARBA" id="ARBA00022475"/>
    </source>
</evidence>
<evidence type="ECO:0000256" key="8">
    <source>
        <dbReference type="SAM" id="Phobius"/>
    </source>
</evidence>
<dbReference type="InterPro" id="IPR036259">
    <property type="entry name" value="MFS_trans_sf"/>
</dbReference>
<dbReference type="GO" id="GO:0046677">
    <property type="term" value="P:response to antibiotic"/>
    <property type="evidence" value="ECO:0007669"/>
    <property type="project" value="UniProtKB-KW"/>
</dbReference>
<name>A0A1I6S295_9ACTN</name>
<feature type="transmembrane region" description="Helical" evidence="8">
    <location>
        <begin position="12"/>
        <end position="38"/>
    </location>
</feature>
<dbReference type="GO" id="GO:0005886">
    <property type="term" value="C:plasma membrane"/>
    <property type="evidence" value="ECO:0007669"/>
    <property type="project" value="UniProtKB-SubCell"/>
</dbReference>
<dbReference type="RefSeq" id="WP_093842900.1">
    <property type="nucleotide sequence ID" value="NZ_FPAB01000003.1"/>
</dbReference>
<feature type="transmembrane region" description="Helical" evidence="8">
    <location>
        <begin position="334"/>
        <end position="352"/>
    </location>
</feature>
<evidence type="ECO:0000256" key="6">
    <source>
        <dbReference type="ARBA" id="ARBA00023136"/>
    </source>
</evidence>
<evidence type="ECO:0000256" key="2">
    <source>
        <dbReference type="ARBA" id="ARBA00022448"/>
    </source>
</evidence>
<feature type="domain" description="Major facilitator superfamily (MFS) profile" evidence="9">
    <location>
        <begin position="15"/>
        <end position="503"/>
    </location>
</feature>
<dbReference type="AlphaFoldDB" id="A0A1I6S295"/>
<dbReference type="SUPFAM" id="SSF103473">
    <property type="entry name" value="MFS general substrate transporter"/>
    <property type="match status" value="1"/>
</dbReference>
<feature type="transmembrane region" description="Helical" evidence="8">
    <location>
        <begin position="358"/>
        <end position="384"/>
    </location>
</feature>
<feature type="transmembrane region" description="Helical" evidence="8">
    <location>
        <begin position="165"/>
        <end position="186"/>
    </location>
</feature>
<keyword evidence="2" id="KW-0813">Transport</keyword>
<evidence type="ECO:0000256" key="1">
    <source>
        <dbReference type="ARBA" id="ARBA00004651"/>
    </source>
</evidence>
<dbReference type="GO" id="GO:0022857">
    <property type="term" value="F:transmembrane transporter activity"/>
    <property type="evidence" value="ECO:0007669"/>
    <property type="project" value="InterPro"/>
</dbReference>
<dbReference type="Gene3D" id="1.20.1250.20">
    <property type="entry name" value="MFS general substrate transporter like domains"/>
    <property type="match status" value="1"/>
</dbReference>
<feature type="transmembrane region" description="Helical" evidence="8">
    <location>
        <begin position="223"/>
        <end position="247"/>
    </location>
</feature>
<dbReference type="PROSITE" id="PS50850">
    <property type="entry name" value="MFS"/>
    <property type="match status" value="1"/>
</dbReference>
<evidence type="ECO:0000313" key="10">
    <source>
        <dbReference type="EMBL" id="SFS71000.1"/>
    </source>
</evidence>
<feature type="transmembrane region" description="Helical" evidence="8">
    <location>
        <begin position="309"/>
        <end position="327"/>
    </location>
</feature>
<feature type="transmembrane region" description="Helical" evidence="8">
    <location>
        <begin position="198"/>
        <end position="217"/>
    </location>
</feature>
<feature type="transmembrane region" description="Helical" evidence="8">
    <location>
        <begin position="50"/>
        <end position="69"/>
    </location>
</feature>
<dbReference type="EMBL" id="FPAB01000003">
    <property type="protein sequence ID" value="SFS71000.1"/>
    <property type="molecule type" value="Genomic_DNA"/>
</dbReference>
<keyword evidence="7" id="KW-0046">Antibiotic resistance</keyword>